<evidence type="ECO:0000256" key="6">
    <source>
        <dbReference type="ARBA" id="ARBA00022840"/>
    </source>
</evidence>
<feature type="binding site" evidence="8">
    <location>
        <begin position="77"/>
        <end position="78"/>
    </location>
    <ligand>
        <name>substrate</name>
    </ligand>
</feature>
<dbReference type="InterPro" id="IPR000577">
    <property type="entry name" value="Carb_kinase_FGGY"/>
</dbReference>
<dbReference type="CDD" id="cd07808">
    <property type="entry name" value="ASKHA_NBD_FGGY_EcXK-like"/>
    <property type="match status" value="1"/>
</dbReference>
<dbReference type="GO" id="GO:0042732">
    <property type="term" value="P:D-xylose metabolic process"/>
    <property type="evidence" value="ECO:0007669"/>
    <property type="project" value="UniProtKB-KW"/>
</dbReference>
<dbReference type="InterPro" id="IPR006000">
    <property type="entry name" value="Xylulokinase"/>
</dbReference>
<evidence type="ECO:0000256" key="8">
    <source>
        <dbReference type="HAMAP-Rule" id="MF_02220"/>
    </source>
</evidence>
<evidence type="ECO:0000259" key="11">
    <source>
        <dbReference type="Pfam" id="PF00370"/>
    </source>
</evidence>
<dbReference type="GO" id="GO:0004856">
    <property type="term" value="F:D-xylulokinase activity"/>
    <property type="evidence" value="ECO:0007669"/>
    <property type="project" value="UniProtKB-UniRule"/>
</dbReference>
<comment type="similarity">
    <text evidence="1 8 9">Belongs to the FGGY kinase family.</text>
</comment>
<dbReference type="PROSITE" id="PS00445">
    <property type="entry name" value="FGGY_KINASES_2"/>
    <property type="match status" value="1"/>
</dbReference>
<dbReference type="EMBL" id="BMXR01000002">
    <property type="protein sequence ID" value="GGX42747.1"/>
    <property type="molecule type" value="Genomic_DNA"/>
</dbReference>
<keyword evidence="3 8" id="KW-0808">Transferase</keyword>
<dbReference type="Pfam" id="PF02782">
    <property type="entry name" value="FGGY_C"/>
    <property type="match status" value="1"/>
</dbReference>
<dbReference type="InterPro" id="IPR018484">
    <property type="entry name" value="FGGY_N"/>
</dbReference>
<dbReference type="AlphaFoldDB" id="A0A918N7A6"/>
<evidence type="ECO:0000256" key="10">
    <source>
        <dbReference type="RuleBase" id="RU364073"/>
    </source>
</evidence>
<dbReference type="InterPro" id="IPR050406">
    <property type="entry name" value="FGGY_Carb_Kinase"/>
</dbReference>
<dbReference type="InterPro" id="IPR043129">
    <property type="entry name" value="ATPase_NBD"/>
</dbReference>
<dbReference type="GO" id="GO:0005998">
    <property type="term" value="P:xylulose catabolic process"/>
    <property type="evidence" value="ECO:0007669"/>
    <property type="project" value="UniProtKB-UniRule"/>
</dbReference>
<feature type="domain" description="Carbohydrate kinase FGGY C-terminal" evidence="12">
    <location>
        <begin position="250"/>
        <end position="432"/>
    </location>
</feature>
<feature type="active site" description="Proton acceptor" evidence="8">
    <location>
        <position position="233"/>
    </location>
</feature>
<protein>
    <recommendedName>
        <fullName evidence="8 10">Xylulose kinase</fullName>
        <shortName evidence="8 10">Xylulokinase</shortName>
        <ecNumber evidence="8 10">2.7.1.17</ecNumber>
    </recommendedName>
</protein>
<evidence type="ECO:0000256" key="3">
    <source>
        <dbReference type="ARBA" id="ARBA00022679"/>
    </source>
</evidence>
<dbReference type="PIRSF" id="PIRSF000538">
    <property type="entry name" value="GlpK"/>
    <property type="match status" value="1"/>
</dbReference>
<keyword evidence="2 8" id="KW-0859">Xylose metabolism</keyword>
<evidence type="ECO:0000256" key="7">
    <source>
        <dbReference type="ARBA" id="ARBA00023277"/>
    </source>
</evidence>
<keyword evidence="14" id="KW-1185">Reference proteome</keyword>
<comment type="caution">
    <text evidence="13">The sequence shown here is derived from an EMBL/GenBank/DDBJ whole genome shotgun (WGS) entry which is preliminary data.</text>
</comment>
<dbReference type="PANTHER" id="PTHR43095:SF6">
    <property type="entry name" value="XYLULOSE KINASE"/>
    <property type="match status" value="1"/>
</dbReference>
<keyword evidence="6 8" id="KW-0067">ATP-binding</keyword>
<evidence type="ECO:0000313" key="13">
    <source>
        <dbReference type="EMBL" id="GGX42747.1"/>
    </source>
</evidence>
<evidence type="ECO:0000256" key="5">
    <source>
        <dbReference type="ARBA" id="ARBA00022777"/>
    </source>
</evidence>
<name>A0A918N7A6_9GAMM</name>
<comment type="function">
    <text evidence="8">Catalyzes the phosphorylation of D-xylulose to D-xylulose 5-phosphate.</text>
</comment>
<dbReference type="InterPro" id="IPR018485">
    <property type="entry name" value="FGGY_C"/>
</dbReference>
<evidence type="ECO:0000256" key="4">
    <source>
        <dbReference type="ARBA" id="ARBA00022741"/>
    </source>
</evidence>
<evidence type="ECO:0000256" key="2">
    <source>
        <dbReference type="ARBA" id="ARBA00022629"/>
    </source>
</evidence>
<proteinExistence type="inferred from homology"/>
<feature type="domain" description="Carbohydrate kinase FGGY N-terminal" evidence="11">
    <location>
        <begin position="1"/>
        <end position="240"/>
    </location>
</feature>
<dbReference type="Gene3D" id="3.30.420.40">
    <property type="match status" value="2"/>
</dbReference>
<dbReference type="PANTHER" id="PTHR43095">
    <property type="entry name" value="SUGAR KINASE"/>
    <property type="match status" value="1"/>
</dbReference>
<keyword evidence="5 8" id="KW-0418">Kinase</keyword>
<dbReference type="Proteomes" id="UP000626148">
    <property type="component" value="Unassembled WGS sequence"/>
</dbReference>
<feature type="site" description="Important for activity" evidence="8">
    <location>
        <position position="6"/>
    </location>
</feature>
<reference evidence="13" key="1">
    <citation type="journal article" date="2014" name="Int. J. Syst. Evol. Microbiol.">
        <title>Complete genome sequence of Corynebacterium casei LMG S-19264T (=DSM 44701T), isolated from a smear-ripened cheese.</title>
        <authorList>
            <consortium name="US DOE Joint Genome Institute (JGI-PGF)"/>
            <person name="Walter F."/>
            <person name="Albersmeier A."/>
            <person name="Kalinowski J."/>
            <person name="Ruckert C."/>
        </authorList>
    </citation>
    <scope>NUCLEOTIDE SEQUENCE</scope>
    <source>
        <strain evidence="13">KCTC 22169</strain>
    </source>
</reference>
<dbReference type="HAMAP" id="MF_02220">
    <property type="entry name" value="XylB"/>
    <property type="match status" value="1"/>
</dbReference>
<evidence type="ECO:0000259" key="12">
    <source>
        <dbReference type="Pfam" id="PF02782"/>
    </source>
</evidence>
<dbReference type="RefSeq" id="WP_189607082.1">
    <property type="nucleotide sequence ID" value="NZ_BMXR01000002.1"/>
</dbReference>
<keyword evidence="4 8" id="KW-0547">Nucleotide-binding</keyword>
<dbReference type="EC" id="2.7.1.17" evidence="8 10"/>
<keyword evidence="7 8" id="KW-0119">Carbohydrate metabolism</keyword>
<reference evidence="13" key="2">
    <citation type="submission" date="2020-09" db="EMBL/GenBank/DDBJ databases">
        <authorList>
            <person name="Sun Q."/>
            <person name="Kim S."/>
        </authorList>
    </citation>
    <scope>NUCLEOTIDE SEQUENCE</scope>
    <source>
        <strain evidence="13">KCTC 22169</strain>
    </source>
</reference>
<dbReference type="Pfam" id="PF00370">
    <property type="entry name" value="FGGY_N"/>
    <property type="match status" value="1"/>
</dbReference>
<dbReference type="GO" id="GO:0005524">
    <property type="term" value="F:ATP binding"/>
    <property type="evidence" value="ECO:0007669"/>
    <property type="project" value="UniProtKB-UniRule"/>
</dbReference>
<organism evidence="13 14">
    <name type="scientific">Saccharospirillum salsuginis</name>
    <dbReference type="NCBI Taxonomy" id="418750"/>
    <lineage>
        <taxon>Bacteria</taxon>
        <taxon>Pseudomonadati</taxon>
        <taxon>Pseudomonadota</taxon>
        <taxon>Gammaproteobacteria</taxon>
        <taxon>Oceanospirillales</taxon>
        <taxon>Saccharospirillaceae</taxon>
        <taxon>Saccharospirillum</taxon>
    </lineage>
</organism>
<comment type="catalytic activity">
    <reaction evidence="8 10">
        <text>D-xylulose + ATP = D-xylulose 5-phosphate + ADP + H(+)</text>
        <dbReference type="Rhea" id="RHEA:10964"/>
        <dbReference type="ChEBI" id="CHEBI:15378"/>
        <dbReference type="ChEBI" id="CHEBI:17140"/>
        <dbReference type="ChEBI" id="CHEBI:30616"/>
        <dbReference type="ChEBI" id="CHEBI:57737"/>
        <dbReference type="ChEBI" id="CHEBI:456216"/>
        <dbReference type="EC" id="2.7.1.17"/>
    </reaction>
</comment>
<evidence type="ECO:0000256" key="1">
    <source>
        <dbReference type="ARBA" id="ARBA00009156"/>
    </source>
</evidence>
<sequence>MYLGLDLGTSGLKAVVIDNNGDVVATETEALDTQSPYPLWVEQEPESWWQALVAVLQRLSATLNVSEIRSIGLAGHMHGAVLLDADGQVLRSCILWNDGRSFAECGQLEAALPDFRERSGNIAMPGFTAPKLLWVAGHEPDIFRRTAKVLLPKDYLRYRLTGDFISEMSDAAGTLWLNPAKRDWDDALLNATGLNREHMPRLIEGSQIGGTLNREATEALNMAPIPVVGGAGDNAAGAIGVGVTEPGQGFISLGTSGVYFVVSEAHKAAPEQTVHAFCHCLPGRWHQMSVMLSAASSLDWWARLQGTDVAGLLKELDDSGQTETEVTFLPYLTGERTPHNDAYARAQFFGMSARTRRPDLTLAILEGVAFSIADGEAALREADAPLNDISLIGGGARSERWRQIIADVLQRPLHFRAGGEVGPGLGAARLARIGLAGDDVDSLKRHCPPPAIVQTHQPDHARAVYYRERLALYRDLYQRTSSLNHPK</sequence>
<evidence type="ECO:0000256" key="9">
    <source>
        <dbReference type="RuleBase" id="RU003733"/>
    </source>
</evidence>
<gene>
    <name evidence="8 10" type="primary">xylB</name>
    <name evidence="13" type="ORF">GCM10007392_06660</name>
</gene>
<evidence type="ECO:0000313" key="14">
    <source>
        <dbReference type="Proteomes" id="UP000626148"/>
    </source>
</evidence>
<dbReference type="InterPro" id="IPR018483">
    <property type="entry name" value="Carb_kinase_FGGY_CS"/>
</dbReference>
<dbReference type="SUPFAM" id="SSF53067">
    <property type="entry name" value="Actin-like ATPase domain"/>
    <property type="match status" value="2"/>
</dbReference>
<accession>A0A918N7A6</accession>
<dbReference type="NCBIfam" id="TIGR01312">
    <property type="entry name" value="XylB"/>
    <property type="match status" value="1"/>
</dbReference>